<evidence type="ECO:0000256" key="1">
    <source>
        <dbReference type="SAM" id="Phobius"/>
    </source>
</evidence>
<dbReference type="AlphaFoldDB" id="A0AAX1PKZ3"/>
<dbReference type="EMBL" id="QLLM01000003">
    <property type="protein sequence ID" value="RAJ07244.1"/>
    <property type="molecule type" value="Genomic_DNA"/>
</dbReference>
<keyword evidence="1" id="KW-0812">Transmembrane</keyword>
<dbReference type="Proteomes" id="UP000249422">
    <property type="component" value="Unassembled WGS sequence"/>
</dbReference>
<dbReference type="Pfam" id="PF14341">
    <property type="entry name" value="PilX_N"/>
    <property type="match status" value="1"/>
</dbReference>
<evidence type="ECO:0000313" key="3">
    <source>
        <dbReference type="EMBL" id="RAJ07244.1"/>
    </source>
</evidence>
<sequence length="370" mass="38393">MMGTDMSRQPGFTTFTITLLLVLILLGISLLVGKMLVADRRVTLNEVLYRQAMAMAEQGMADGLGRLTLDPGWRTSLATTTLTTGSYTLSSVDDTAITVGSVVVTPIRVRSQATLSNDQAQAAVETKVVRFSVLAGSPAAPLTVAGGMAVGGNFTIVANPNGGGLGVPLSVWTSGNVDLITGTGQTCHQGDYSGGCSANISQKGDKQSDIKDNDAAFPTDLVWYLFNEKDDAAGWTNLEARATQRLTDCSSLGPASTGLIIVDGDCKPSANVGSEAAPVILIVRNGNLAVNGNTVLYGLVFAYSSNPAAAGTDVKLTGGAIVHGAMVSNYQLGNSNGTYDAKFDASVLSNISNGASFQIVNQVPGSWRDW</sequence>
<keyword evidence="1" id="KW-1133">Transmembrane helix</keyword>
<feature type="transmembrane region" description="Helical" evidence="1">
    <location>
        <begin position="12"/>
        <end position="32"/>
    </location>
</feature>
<comment type="caution">
    <text evidence="3">The sequence shown here is derived from an EMBL/GenBank/DDBJ whole genome shotgun (WGS) entry which is preliminary data.</text>
</comment>
<protein>
    <recommendedName>
        <fullName evidence="2">Type 4 fimbrial biogenesis protein PilX N-terminal domain-containing protein</fullName>
    </recommendedName>
</protein>
<keyword evidence="1" id="KW-0472">Membrane</keyword>
<organism evidence="3 4">
    <name type="scientific">Aeromonas salmonicida</name>
    <dbReference type="NCBI Taxonomy" id="645"/>
    <lineage>
        <taxon>Bacteria</taxon>
        <taxon>Pseudomonadati</taxon>
        <taxon>Pseudomonadota</taxon>
        <taxon>Gammaproteobacteria</taxon>
        <taxon>Aeromonadales</taxon>
        <taxon>Aeromonadaceae</taxon>
        <taxon>Aeromonas</taxon>
    </lineage>
</organism>
<reference evidence="3 4" key="1">
    <citation type="submission" date="2018-06" db="EMBL/GenBank/DDBJ databases">
        <title>Freshwater and sediment microbial communities from various areas in North America, analyzing microbe dynamics in response to fracking.</title>
        <authorList>
            <person name="Lamendella R."/>
        </authorList>
    </citation>
    <scope>NUCLEOTIDE SEQUENCE [LARGE SCALE GENOMIC DNA]</scope>
    <source>
        <strain evidence="3 4">17</strain>
    </source>
</reference>
<feature type="domain" description="Type 4 fimbrial biogenesis protein PilX N-terminal" evidence="2">
    <location>
        <begin position="11"/>
        <end position="60"/>
    </location>
</feature>
<evidence type="ECO:0000313" key="4">
    <source>
        <dbReference type="Proteomes" id="UP000249422"/>
    </source>
</evidence>
<name>A0AAX1PKZ3_AERSA</name>
<proteinExistence type="predicted"/>
<dbReference type="InterPro" id="IPR025746">
    <property type="entry name" value="PilX_N_dom"/>
</dbReference>
<gene>
    <name evidence="3" type="ORF">DEU50_103114</name>
</gene>
<evidence type="ECO:0000259" key="2">
    <source>
        <dbReference type="Pfam" id="PF14341"/>
    </source>
</evidence>
<accession>A0AAX1PKZ3</accession>